<dbReference type="EMBL" id="ML208395">
    <property type="protein sequence ID" value="TFK66731.1"/>
    <property type="molecule type" value="Genomic_DNA"/>
</dbReference>
<accession>A0ACD3AMI6</accession>
<evidence type="ECO:0000313" key="1">
    <source>
        <dbReference type="EMBL" id="TFK66731.1"/>
    </source>
</evidence>
<proteinExistence type="predicted"/>
<keyword evidence="2" id="KW-1185">Reference proteome</keyword>
<organism evidence="1 2">
    <name type="scientific">Pluteus cervinus</name>
    <dbReference type="NCBI Taxonomy" id="181527"/>
    <lineage>
        <taxon>Eukaryota</taxon>
        <taxon>Fungi</taxon>
        <taxon>Dikarya</taxon>
        <taxon>Basidiomycota</taxon>
        <taxon>Agaricomycotina</taxon>
        <taxon>Agaricomycetes</taxon>
        <taxon>Agaricomycetidae</taxon>
        <taxon>Agaricales</taxon>
        <taxon>Pluteineae</taxon>
        <taxon>Pluteaceae</taxon>
        <taxon>Pluteus</taxon>
    </lineage>
</organism>
<evidence type="ECO:0000313" key="2">
    <source>
        <dbReference type="Proteomes" id="UP000308600"/>
    </source>
</evidence>
<protein>
    <submittedName>
        <fullName evidence="1">Uncharacterized protein</fullName>
    </submittedName>
</protein>
<sequence length="423" mass="47045">MLSHQQPPIRYHSPFVQLFPIRRHNDIRSLHRSDNYIKSPSKMGTYPFGTPHTHPPGPPPPLRPISGSGPGPIPYPFPCHHPQPFVPPPPPPPIILPSLSSLRLALRLEYWCPVSTTTEPKTKATLGCHVRDEAEAPVVEKGRWEGQTAGLKDLATPLFSAAPLLPDKGEYSLPLNAGLEGGLSAASCGQVRWRRSNPNPKYHPKHHVVLQVQDGSLLLRARGFVGRFEDDDDEGRAGVQSHVDDRGGERKGRVHVVLRTVMVSTSSFYSTSPTHGWDVDIVQDGIQALLDYLPPSSSSSESSEDDEFKSYSARRSRVIPGSLLRTSPWTVERLLPSSGCGVLRRRRRHRGLGRPRHQNYAPPSGQDPHQLGDTHFHVQVICLSYRRLQRRHIFSSFFFCYLLPSRFEATSVAIAIGRHNAGG</sequence>
<reference evidence="1 2" key="1">
    <citation type="journal article" date="2019" name="Nat. Ecol. Evol.">
        <title>Megaphylogeny resolves global patterns of mushroom evolution.</title>
        <authorList>
            <person name="Varga T."/>
            <person name="Krizsan K."/>
            <person name="Foldi C."/>
            <person name="Dima B."/>
            <person name="Sanchez-Garcia M."/>
            <person name="Sanchez-Ramirez S."/>
            <person name="Szollosi G.J."/>
            <person name="Szarkandi J.G."/>
            <person name="Papp V."/>
            <person name="Albert L."/>
            <person name="Andreopoulos W."/>
            <person name="Angelini C."/>
            <person name="Antonin V."/>
            <person name="Barry K.W."/>
            <person name="Bougher N.L."/>
            <person name="Buchanan P."/>
            <person name="Buyck B."/>
            <person name="Bense V."/>
            <person name="Catcheside P."/>
            <person name="Chovatia M."/>
            <person name="Cooper J."/>
            <person name="Damon W."/>
            <person name="Desjardin D."/>
            <person name="Finy P."/>
            <person name="Geml J."/>
            <person name="Haridas S."/>
            <person name="Hughes K."/>
            <person name="Justo A."/>
            <person name="Karasinski D."/>
            <person name="Kautmanova I."/>
            <person name="Kiss B."/>
            <person name="Kocsube S."/>
            <person name="Kotiranta H."/>
            <person name="LaButti K.M."/>
            <person name="Lechner B.E."/>
            <person name="Liimatainen K."/>
            <person name="Lipzen A."/>
            <person name="Lukacs Z."/>
            <person name="Mihaltcheva S."/>
            <person name="Morgado L.N."/>
            <person name="Niskanen T."/>
            <person name="Noordeloos M.E."/>
            <person name="Ohm R.A."/>
            <person name="Ortiz-Santana B."/>
            <person name="Ovrebo C."/>
            <person name="Racz N."/>
            <person name="Riley R."/>
            <person name="Savchenko A."/>
            <person name="Shiryaev A."/>
            <person name="Soop K."/>
            <person name="Spirin V."/>
            <person name="Szebenyi C."/>
            <person name="Tomsovsky M."/>
            <person name="Tulloss R.E."/>
            <person name="Uehling J."/>
            <person name="Grigoriev I.V."/>
            <person name="Vagvolgyi C."/>
            <person name="Papp T."/>
            <person name="Martin F.M."/>
            <person name="Miettinen O."/>
            <person name="Hibbett D.S."/>
            <person name="Nagy L.G."/>
        </authorList>
    </citation>
    <scope>NUCLEOTIDE SEQUENCE [LARGE SCALE GENOMIC DNA]</scope>
    <source>
        <strain evidence="1 2">NL-1719</strain>
    </source>
</reference>
<dbReference type="Proteomes" id="UP000308600">
    <property type="component" value="Unassembled WGS sequence"/>
</dbReference>
<gene>
    <name evidence="1" type="ORF">BDN72DRAFT_899560</name>
</gene>
<name>A0ACD3AMI6_9AGAR</name>